<dbReference type="InterPro" id="IPR036116">
    <property type="entry name" value="FN3_sf"/>
</dbReference>
<protein>
    <submittedName>
        <fullName evidence="4">T9SS C-terminal target domain-containing protein</fullName>
    </submittedName>
</protein>
<dbReference type="PROSITE" id="PS50853">
    <property type="entry name" value="FN3"/>
    <property type="match status" value="2"/>
</dbReference>
<gene>
    <name evidence="4" type="ORF">D1632_13480</name>
</gene>
<keyword evidence="5" id="KW-1185">Reference proteome</keyword>
<dbReference type="InterPro" id="IPR013783">
    <property type="entry name" value="Ig-like_fold"/>
</dbReference>
<evidence type="ECO:0000259" key="3">
    <source>
        <dbReference type="PROSITE" id="PS50853"/>
    </source>
</evidence>
<dbReference type="Proteomes" id="UP000267524">
    <property type="component" value="Unassembled WGS sequence"/>
</dbReference>
<dbReference type="Gene3D" id="2.60.40.10">
    <property type="entry name" value="Immunoglobulins"/>
    <property type="match status" value="2"/>
</dbReference>
<dbReference type="InterPro" id="IPR044023">
    <property type="entry name" value="Ig_7"/>
</dbReference>
<accession>A0A3M7L7M7</accession>
<dbReference type="Pfam" id="PF18962">
    <property type="entry name" value="Por_Secre_tail"/>
    <property type="match status" value="1"/>
</dbReference>
<keyword evidence="1 2" id="KW-0732">Signal</keyword>
<reference evidence="4 5" key="1">
    <citation type="submission" date="2018-08" db="EMBL/GenBank/DDBJ databases">
        <title>Chryseobacterium nematophagum: a novel matrix digesting pathogen of nematodes.</title>
        <authorList>
            <person name="Page A."/>
            <person name="Roberts M."/>
            <person name="Felix M.-A."/>
            <person name="Weir W."/>
        </authorList>
    </citation>
    <scope>NUCLEOTIDE SEQUENCE [LARGE SCALE GENOMIC DNA]</scope>
    <source>
        <strain evidence="4 5">JUb275</strain>
    </source>
</reference>
<dbReference type="SUPFAM" id="SSF49265">
    <property type="entry name" value="Fibronectin type III"/>
    <property type="match status" value="2"/>
</dbReference>
<dbReference type="SMART" id="SM00060">
    <property type="entry name" value="FN3"/>
    <property type="match status" value="2"/>
</dbReference>
<evidence type="ECO:0000313" key="5">
    <source>
        <dbReference type="Proteomes" id="UP000267524"/>
    </source>
</evidence>
<dbReference type="InterPro" id="IPR003961">
    <property type="entry name" value="FN3_dom"/>
</dbReference>
<dbReference type="Pfam" id="PF00041">
    <property type="entry name" value="fn3"/>
    <property type="match status" value="2"/>
</dbReference>
<name>A0A3M7L7M7_9FLAO</name>
<feature type="domain" description="Fibronectin type-III" evidence="3">
    <location>
        <begin position="259"/>
        <end position="352"/>
    </location>
</feature>
<feature type="domain" description="Fibronectin type-III" evidence="3">
    <location>
        <begin position="512"/>
        <end position="605"/>
    </location>
</feature>
<proteinExistence type="predicted"/>
<dbReference type="InterPro" id="IPR026444">
    <property type="entry name" value="Secre_tail"/>
</dbReference>
<organism evidence="4 5">
    <name type="scientific">Chryseobacterium nematophagum</name>
    <dbReference type="NCBI Taxonomy" id="2305228"/>
    <lineage>
        <taxon>Bacteria</taxon>
        <taxon>Pseudomonadati</taxon>
        <taxon>Bacteroidota</taxon>
        <taxon>Flavobacteriia</taxon>
        <taxon>Flavobacteriales</taxon>
        <taxon>Weeksellaceae</taxon>
        <taxon>Chryseobacterium group</taxon>
        <taxon>Chryseobacterium</taxon>
    </lineage>
</organism>
<sequence length="913" mass="98967">MKKSLLMCLFLMATLLNAQVNAYRFSQSNGIYTEITAGNIIAKPTANSSTGSLDSNVYHITLPYDFYFNGEPYRSLYISTNGFVTFGDTAPSTTSTSPISSRTSYKGAISAWGGDLNTVFNISGTTGNISWETVGVYPNREVVIQWKDFRPAYSVSETNVYVFSFQIKLKETSNVISIVYKNGGYLMGTEPILGSRQIGLRGSNNLDYHNKIGSNIKESVSWSPEKSNITSPFYTISNTTSGMPTNGLTYKWSPPSCIAPTDLSISNITINSAEISWKVPAINPLNGYEYYYSTDNRAPTSSTIPLGTSLTKSAFLEKLNSATQYYIWVRSSSGISDKSVWSSLGTFTTLCGEKTNMYENFDGYSTGSGVPLCWDRISGIGSQKISATSPASGTRNMYQSASASQNPTIVVLPIFSNINAGTHWLRFKAKVSSGMGTLEVGYVTNIGDPNTFVNLSTVNIENRSYSDPDAEYIVTVPKTVPGNARLAIKNTADSKSYYWDDVYWEQASSCFIPTKVKLSKVTSYGADISWAALGSVPANGYEYYYSTKRTTPVSSTIPSGNSFSKSVTLGNLSSATTYYVWIRSHCKENELSSWSPAFAFTTNCESSSILSSTEAKICPGSQATLSAIANSDTIIKWYDSQIGGQLLGTGSTFVTPSITNTTTYYAEAAAEKFISVGPLSVMAQGGRITTQSSSIPWAVYFTVLSQTKFSSVDIFPISSGEAGGIKIFKGTSVSEKPLAEVLFTTNVGGGTTAQTINLNIELPPGNYTIYPKLPSSGLKRNASGAVYPYTSKVANITGNGFDPTYFMSFYNWKFDGGCASKRQAITATVDCPSSDITKKEVINLYPNPFVNVINITDISKVKSIIINDASGKQVKVINSPSAVLNLEELNSGMYLVVLELNDKTTQTVKIIKK</sequence>
<evidence type="ECO:0000256" key="1">
    <source>
        <dbReference type="ARBA" id="ARBA00022729"/>
    </source>
</evidence>
<dbReference type="RefSeq" id="WP_122547756.1">
    <property type="nucleotide sequence ID" value="NZ_QWIV01000014.1"/>
</dbReference>
<dbReference type="CDD" id="cd00063">
    <property type="entry name" value="FN3"/>
    <property type="match status" value="2"/>
</dbReference>
<dbReference type="NCBIfam" id="TIGR04183">
    <property type="entry name" value="Por_Secre_tail"/>
    <property type="match status" value="1"/>
</dbReference>
<dbReference type="AlphaFoldDB" id="A0A3M7L7M7"/>
<dbReference type="EMBL" id="QWIV01000014">
    <property type="protein sequence ID" value="RMZ58607.1"/>
    <property type="molecule type" value="Genomic_DNA"/>
</dbReference>
<feature type="signal peptide" evidence="2">
    <location>
        <begin position="1"/>
        <end position="18"/>
    </location>
</feature>
<dbReference type="Pfam" id="PF19081">
    <property type="entry name" value="Ig_7"/>
    <property type="match status" value="1"/>
</dbReference>
<feature type="chain" id="PRO_5018198599" evidence="2">
    <location>
        <begin position="19"/>
        <end position="913"/>
    </location>
</feature>
<comment type="caution">
    <text evidence="4">The sequence shown here is derived from an EMBL/GenBank/DDBJ whole genome shotgun (WGS) entry which is preliminary data.</text>
</comment>
<evidence type="ECO:0000313" key="4">
    <source>
        <dbReference type="EMBL" id="RMZ58607.1"/>
    </source>
</evidence>
<evidence type="ECO:0000256" key="2">
    <source>
        <dbReference type="SAM" id="SignalP"/>
    </source>
</evidence>